<dbReference type="SUPFAM" id="SSF52833">
    <property type="entry name" value="Thioredoxin-like"/>
    <property type="match status" value="1"/>
</dbReference>
<evidence type="ECO:0000313" key="10">
    <source>
        <dbReference type="Proteomes" id="UP001458880"/>
    </source>
</evidence>
<dbReference type="CDD" id="cd03039">
    <property type="entry name" value="GST_N_Sigma_like"/>
    <property type="match status" value="1"/>
</dbReference>
<dbReference type="Gene3D" id="1.10.10.10">
    <property type="entry name" value="Winged helix-like DNA-binding domain superfamily/Winged helix DNA-binding domain"/>
    <property type="match status" value="1"/>
</dbReference>
<dbReference type="FunFam" id="3.40.30.10:FF:000035">
    <property type="entry name" value="hematopoietic prostaglandin D synthase"/>
    <property type="match status" value="1"/>
</dbReference>
<protein>
    <recommendedName>
        <fullName evidence="3">glutathione transferase</fullName>
        <ecNumber evidence="3">2.5.1.18</ecNumber>
    </recommendedName>
</protein>
<dbReference type="SFLD" id="SFLDS00019">
    <property type="entry name" value="Glutathione_Transferase_(cytos"/>
    <property type="match status" value="1"/>
</dbReference>
<dbReference type="EMBL" id="JASPKY010000273">
    <property type="protein sequence ID" value="KAK9711768.1"/>
    <property type="molecule type" value="Genomic_DNA"/>
</dbReference>
<dbReference type="InterPro" id="IPR010987">
    <property type="entry name" value="Glutathione-S-Trfase_C-like"/>
</dbReference>
<dbReference type="AlphaFoldDB" id="A0AAW1K2K0"/>
<dbReference type="InterPro" id="IPR040079">
    <property type="entry name" value="Glutathione_S-Trfase"/>
</dbReference>
<dbReference type="PANTHER" id="PTHR11571:SF224">
    <property type="entry name" value="HEMATOPOIETIC PROSTAGLANDIN D SYNTHASE"/>
    <property type="match status" value="1"/>
</dbReference>
<evidence type="ECO:0000256" key="6">
    <source>
        <dbReference type="ARBA" id="ARBA00047960"/>
    </source>
</evidence>
<feature type="domain" description="GST C-terminal" evidence="8">
    <location>
        <begin position="353"/>
        <end position="475"/>
    </location>
</feature>
<dbReference type="InterPro" id="IPR009057">
    <property type="entry name" value="Homeodomain-like_sf"/>
</dbReference>
<dbReference type="GO" id="GO:0005634">
    <property type="term" value="C:nucleus"/>
    <property type="evidence" value="ECO:0007669"/>
    <property type="project" value="UniProtKB-SubCell"/>
</dbReference>
<dbReference type="InterPro" id="IPR004046">
    <property type="entry name" value="GST_C"/>
</dbReference>
<dbReference type="InterPro" id="IPR036249">
    <property type="entry name" value="Thioredoxin-like_sf"/>
</dbReference>
<dbReference type="PANTHER" id="PTHR11571">
    <property type="entry name" value="GLUTATHIONE S-TRANSFERASE"/>
    <property type="match status" value="1"/>
</dbReference>
<comment type="subcellular location">
    <subcellularLocation>
        <location evidence="1">Nucleus</location>
    </subcellularLocation>
</comment>
<dbReference type="InterPro" id="IPR004045">
    <property type="entry name" value="Glutathione_S-Trfase_N"/>
</dbReference>
<dbReference type="SUPFAM" id="SSF47616">
    <property type="entry name" value="GST C-terminal domain-like"/>
    <property type="match status" value="1"/>
</dbReference>
<evidence type="ECO:0000256" key="3">
    <source>
        <dbReference type="ARBA" id="ARBA00012452"/>
    </source>
</evidence>
<keyword evidence="4" id="KW-0808">Transferase</keyword>
<dbReference type="Proteomes" id="UP001458880">
    <property type="component" value="Unassembled WGS sequence"/>
</dbReference>
<dbReference type="InterPro" id="IPR036388">
    <property type="entry name" value="WH-like_DNA-bd_sf"/>
</dbReference>
<comment type="caution">
    <text evidence="9">The sequence shown here is derived from an EMBL/GenBank/DDBJ whole genome shotgun (WGS) entry which is preliminary data.</text>
</comment>
<dbReference type="FunFam" id="1.20.1050.10:FF:000030">
    <property type="entry name" value="Glutathione S-transferase S1"/>
    <property type="match status" value="1"/>
</dbReference>
<evidence type="ECO:0000313" key="9">
    <source>
        <dbReference type="EMBL" id="KAK9711768.1"/>
    </source>
</evidence>
<dbReference type="Pfam" id="PF02798">
    <property type="entry name" value="GST_N"/>
    <property type="match status" value="1"/>
</dbReference>
<evidence type="ECO:0000256" key="1">
    <source>
        <dbReference type="ARBA" id="ARBA00004123"/>
    </source>
</evidence>
<comment type="catalytic activity">
    <reaction evidence="6">
        <text>RX + glutathione = an S-substituted glutathione + a halide anion + H(+)</text>
        <dbReference type="Rhea" id="RHEA:16437"/>
        <dbReference type="ChEBI" id="CHEBI:15378"/>
        <dbReference type="ChEBI" id="CHEBI:16042"/>
        <dbReference type="ChEBI" id="CHEBI:17792"/>
        <dbReference type="ChEBI" id="CHEBI:57925"/>
        <dbReference type="ChEBI" id="CHEBI:90779"/>
        <dbReference type="EC" id="2.5.1.18"/>
    </reaction>
</comment>
<dbReference type="CDD" id="cd03192">
    <property type="entry name" value="GST_C_Sigma_like"/>
    <property type="match status" value="1"/>
</dbReference>
<dbReference type="Gene3D" id="3.30.420.10">
    <property type="entry name" value="Ribonuclease H-like superfamily/Ribonuclease H"/>
    <property type="match status" value="1"/>
</dbReference>
<dbReference type="GO" id="GO:0006749">
    <property type="term" value="P:glutathione metabolic process"/>
    <property type="evidence" value="ECO:0007669"/>
    <property type="project" value="TreeGrafter"/>
</dbReference>
<evidence type="ECO:0000256" key="5">
    <source>
        <dbReference type="ARBA" id="ARBA00038317"/>
    </source>
</evidence>
<dbReference type="SFLD" id="SFLDG00363">
    <property type="entry name" value="AMPS_(cytGST):_Alpha-__Mu-__Pi"/>
    <property type="match status" value="1"/>
</dbReference>
<organism evidence="9 10">
    <name type="scientific">Popillia japonica</name>
    <name type="common">Japanese beetle</name>
    <dbReference type="NCBI Taxonomy" id="7064"/>
    <lineage>
        <taxon>Eukaryota</taxon>
        <taxon>Metazoa</taxon>
        <taxon>Ecdysozoa</taxon>
        <taxon>Arthropoda</taxon>
        <taxon>Hexapoda</taxon>
        <taxon>Insecta</taxon>
        <taxon>Pterygota</taxon>
        <taxon>Neoptera</taxon>
        <taxon>Endopterygota</taxon>
        <taxon>Coleoptera</taxon>
        <taxon>Polyphaga</taxon>
        <taxon>Scarabaeiformia</taxon>
        <taxon>Scarabaeidae</taxon>
        <taxon>Rutelinae</taxon>
        <taxon>Popillia</taxon>
    </lineage>
</organism>
<comment type="similarity">
    <text evidence="5">Belongs to the GST superfamily. Sigma family.</text>
</comment>
<dbReference type="Pfam" id="PF14497">
    <property type="entry name" value="GST_C_3"/>
    <property type="match status" value="1"/>
</dbReference>
<dbReference type="InterPro" id="IPR036397">
    <property type="entry name" value="RNaseH_sf"/>
</dbReference>
<dbReference type="PROSITE" id="PS50405">
    <property type="entry name" value="GST_CTER"/>
    <property type="match status" value="1"/>
</dbReference>
<evidence type="ECO:0000259" key="8">
    <source>
        <dbReference type="PROSITE" id="PS50405"/>
    </source>
</evidence>
<dbReference type="GO" id="GO:0004364">
    <property type="term" value="F:glutathione transferase activity"/>
    <property type="evidence" value="ECO:0007669"/>
    <property type="project" value="UniProtKB-EC"/>
</dbReference>
<dbReference type="Gene3D" id="3.40.30.10">
    <property type="entry name" value="Glutaredoxin"/>
    <property type="match status" value="1"/>
</dbReference>
<keyword evidence="10" id="KW-1185">Reference proteome</keyword>
<dbReference type="SFLD" id="SFLDG01205">
    <property type="entry name" value="AMPS.1"/>
    <property type="match status" value="1"/>
</dbReference>
<name>A0AAW1K2K0_POPJA</name>
<evidence type="ECO:0000256" key="2">
    <source>
        <dbReference type="ARBA" id="ARBA00011738"/>
    </source>
</evidence>
<dbReference type="InterPro" id="IPR050213">
    <property type="entry name" value="GST_superfamily"/>
</dbReference>
<dbReference type="InterPro" id="IPR036282">
    <property type="entry name" value="Glutathione-S-Trfase_C_sf"/>
</dbReference>
<sequence>MRGSETSMETRAKVLTLWERGLSYRQIAAEKSLVHYWVHRWRTENDDVALRTRSRPGHPPKFTPEDGNRILLKWDSLSESSEESRVLGAPRCKPVVRNFLHKNGIHCRNPAKKVEFLERHVVSRLNFAQANLNRNWDVVIFSDEKVFSTSQDAKKVVWRGNNTRYDEQNVVRMRQSNRINLAYWGWMSSAGPGELTRIDARMDAVEYIRILEEVLLPSVRIVYPAPNRTTLMQDNSAVDSARVVRDWFVEHRAVGGYVKKQHQIIIYKNRDMAPNIKVTYFNIRGLAETIRLLLKYGEIEFEDNRIQSEDWAALKATTPFGQMPLYEEGGKLAWQSLAICRYVAKKVNLRGANDWEDLQIDAVADTITDFRIKVAAIMQEKDEEKKEKLKQTLINETAPYYLERLDKIAEENGGHFVNKKLTWVDFYFFAMSHIVSFLLGADGYMNYKNLQAVVDNVQNIPAIRTWVEVRPKTDF</sequence>
<reference evidence="9 10" key="1">
    <citation type="journal article" date="2024" name="BMC Genomics">
        <title>De novo assembly and annotation of Popillia japonica's genome with initial clues to its potential as an invasive pest.</title>
        <authorList>
            <person name="Cucini C."/>
            <person name="Boschi S."/>
            <person name="Funari R."/>
            <person name="Cardaioli E."/>
            <person name="Iannotti N."/>
            <person name="Marturano G."/>
            <person name="Paoli F."/>
            <person name="Bruttini M."/>
            <person name="Carapelli A."/>
            <person name="Frati F."/>
            <person name="Nardi F."/>
        </authorList>
    </citation>
    <scope>NUCLEOTIDE SEQUENCE [LARGE SCALE GENOMIC DNA]</scope>
    <source>
        <strain evidence="9">DMR45628</strain>
    </source>
</reference>
<proteinExistence type="inferred from homology"/>
<dbReference type="SUPFAM" id="SSF46689">
    <property type="entry name" value="Homeodomain-like"/>
    <property type="match status" value="1"/>
</dbReference>
<dbReference type="GO" id="GO:0003676">
    <property type="term" value="F:nucleic acid binding"/>
    <property type="evidence" value="ECO:0007669"/>
    <property type="project" value="InterPro"/>
</dbReference>
<dbReference type="Gene3D" id="1.20.1050.10">
    <property type="match status" value="1"/>
</dbReference>
<dbReference type="EC" id="2.5.1.18" evidence="3"/>
<evidence type="ECO:0000259" key="7">
    <source>
        <dbReference type="PROSITE" id="PS50404"/>
    </source>
</evidence>
<feature type="domain" description="GST N-terminal" evidence="7">
    <location>
        <begin position="274"/>
        <end position="351"/>
    </location>
</feature>
<dbReference type="PROSITE" id="PS50404">
    <property type="entry name" value="GST_NTER"/>
    <property type="match status" value="1"/>
</dbReference>
<comment type="subunit">
    <text evidence="2">Homodimer.</text>
</comment>
<evidence type="ECO:0000256" key="4">
    <source>
        <dbReference type="ARBA" id="ARBA00022679"/>
    </source>
</evidence>
<dbReference type="GO" id="GO:0004602">
    <property type="term" value="F:glutathione peroxidase activity"/>
    <property type="evidence" value="ECO:0007669"/>
    <property type="project" value="UniProtKB-ARBA"/>
</dbReference>
<accession>A0AAW1K2K0</accession>
<gene>
    <name evidence="9" type="ORF">QE152_g25270</name>
</gene>